<dbReference type="Proteomes" id="UP000011750">
    <property type="component" value="Chromosome A06"/>
</dbReference>
<dbReference type="SUPFAM" id="SSF52540">
    <property type="entry name" value="P-loop containing nucleoside triphosphate hydrolases"/>
    <property type="match status" value="1"/>
</dbReference>
<dbReference type="GO" id="GO:0005524">
    <property type="term" value="F:ATP binding"/>
    <property type="evidence" value="ECO:0007669"/>
    <property type="project" value="InterPro"/>
</dbReference>
<evidence type="ECO:0000313" key="2">
    <source>
        <dbReference type="EnsemblPlants" id="Bra026071.1-P"/>
    </source>
</evidence>
<dbReference type="InterPro" id="IPR011545">
    <property type="entry name" value="DEAD/DEAH_box_helicase_dom"/>
</dbReference>
<dbReference type="AlphaFoldDB" id="M4EBB2"/>
<reference evidence="2 3" key="1">
    <citation type="journal article" date="2011" name="Nat. Genet.">
        <title>The genome of the mesopolyploid crop species Brassica rapa.</title>
        <authorList>
            <consortium name="Brassica rapa Genome Sequencing Project Consortium"/>
            <person name="Wang X."/>
            <person name="Wang H."/>
            <person name="Wang J."/>
            <person name="Sun R."/>
            <person name="Wu J."/>
            <person name="Liu S."/>
            <person name="Bai Y."/>
            <person name="Mun J.H."/>
            <person name="Bancroft I."/>
            <person name="Cheng F."/>
            <person name="Huang S."/>
            <person name="Li X."/>
            <person name="Hua W."/>
            <person name="Wang J."/>
            <person name="Wang X."/>
            <person name="Freeling M."/>
            <person name="Pires J.C."/>
            <person name="Paterson A.H."/>
            <person name="Chalhoub B."/>
            <person name="Wang B."/>
            <person name="Hayward A."/>
            <person name="Sharpe A.G."/>
            <person name="Park B.S."/>
            <person name="Weisshaar B."/>
            <person name="Liu B."/>
            <person name="Li B."/>
            <person name="Liu B."/>
            <person name="Tong C."/>
            <person name="Song C."/>
            <person name="Duran C."/>
            <person name="Peng C."/>
            <person name="Geng C."/>
            <person name="Koh C."/>
            <person name="Lin C."/>
            <person name="Edwards D."/>
            <person name="Mu D."/>
            <person name="Shen D."/>
            <person name="Soumpourou E."/>
            <person name="Li F."/>
            <person name="Fraser F."/>
            <person name="Conant G."/>
            <person name="Lassalle G."/>
            <person name="King G.J."/>
            <person name="Bonnema G."/>
            <person name="Tang H."/>
            <person name="Wang H."/>
            <person name="Belcram H."/>
            <person name="Zhou H."/>
            <person name="Hirakawa H."/>
            <person name="Abe H."/>
            <person name="Guo H."/>
            <person name="Wang H."/>
            <person name="Jin H."/>
            <person name="Parkin I.A."/>
            <person name="Batley J."/>
            <person name="Kim J.S."/>
            <person name="Just J."/>
            <person name="Li J."/>
            <person name="Xu J."/>
            <person name="Deng J."/>
            <person name="Kim J.A."/>
            <person name="Li J."/>
            <person name="Yu J."/>
            <person name="Meng J."/>
            <person name="Wang J."/>
            <person name="Min J."/>
            <person name="Poulain J."/>
            <person name="Wang J."/>
            <person name="Hatakeyama K."/>
            <person name="Wu K."/>
            <person name="Wang L."/>
            <person name="Fang L."/>
            <person name="Trick M."/>
            <person name="Links M.G."/>
            <person name="Zhao M."/>
            <person name="Jin M."/>
            <person name="Ramchiary N."/>
            <person name="Drou N."/>
            <person name="Berkman P.J."/>
            <person name="Cai Q."/>
            <person name="Huang Q."/>
            <person name="Li R."/>
            <person name="Tabata S."/>
            <person name="Cheng S."/>
            <person name="Zhang S."/>
            <person name="Zhang S."/>
            <person name="Huang S."/>
            <person name="Sato S."/>
            <person name="Sun S."/>
            <person name="Kwon S.J."/>
            <person name="Choi S.R."/>
            <person name="Lee T.H."/>
            <person name="Fan W."/>
            <person name="Zhao X."/>
            <person name="Tan X."/>
            <person name="Xu X."/>
            <person name="Wang Y."/>
            <person name="Qiu Y."/>
            <person name="Yin Y."/>
            <person name="Li Y."/>
            <person name="Du Y."/>
            <person name="Liao Y."/>
            <person name="Lim Y."/>
            <person name="Narusaka Y."/>
            <person name="Wang Y."/>
            <person name="Wang Z."/>
            <person name="Li Z."/>
            <person name="Wang Z."/>
            <person name="Xiong Z."/>
            <person name="Zhang Z."/>
        </authorList>
    </citation>
    <scope>NUCLEOTIDE SEQUENCE [LARGE SCALE GENOMIC DNA]</scope>
    <source>
        <strain evidence="2 3">cv. Chiifu-401-42</strain>
    </source>
</reference>
<dbReference type="InterPro" id="IPR027417">
    <property type="entry name" value="P-loop_NTPase"/>
</dbReference>
<name>M4EBB2_BRACM</name>
<dbReference type="Gene3D" id="3.40.50.300">
    <property type="entry name" value="P-loop containing nucleotide triphosphate hydrolases"/>
    <property type="match status" value="1"/>
</dbReference>
<feature type="domain" description="DEAD/DEAH-box helicase" evidence="1">
    <location>
        <begin position="13"/>
        <end position="53"/>
    </location>
</feature>
<accession>M4EBB2</accession>
<dbReference type="HOGENOM" id="CLU_2925853_0_0_1"/>
<proteinExistence type="predicted"/>
<reference evidence="2 3" key="2">
    <citation type="journal article" date="2018" name="Hortic Res">
        <title>Improved Brassica rapa reference genome by single-molecule sequencing and chromosome conformation capture technologies.</title>
        <authorList>
            <person name="Zhang L."/>
            <person name="Cai X."/>
            <person name="Wu J."/>
            <person name="Liu M."/>
            <person name="Grob S."/>
            <person name="Cheng F."/>
            <person name="Liang J."/>
            <person name="Cai C."/>
            <person name="Liu Z."/>
            <person name="Liu B."/>
            <person name="Wang F."/>
            <person name="Li S."/>
            <person name="Liu F."/>
            <person name="Li X."/>
            <person name="Cheng L."/>
            <person name="Yang W."/>
            <person name="Li M.H."/>
            <person name="Grossniklaus U."/>
            <person name="Zheng H."/>
            <person name="Wang X."/>
        </authorList>
    </citation>
    <scope>NUCLEOTIDE SEQUENCE [LARGE SCALE GENOMIC DNA]</scope>
    <source>
        <strain evidence="2 3">cv. Chiifu-401-42</strain>
    </source>
</reference>
<dbReference type="EnsemblPlants" id="Bra026071.1">
    <property type="protein sequence ID" value="Bra026071.1-P"/>
    <property type="gene ID" value="Bra026071"/>
</dbReference>
<dbReference type="Gramene" id="Bra026071.1">
    <property type="protein sequence ID" value="Bra026071.1-P"/>
    <property type="gene ID" value="Bra026071"/>
</dbReference>
<organism evidence="2 3">
    <name type="scientific">Brassica campestris</name>
    <name type="common">Field mustard</name>
    <dbReference type="NCBI Taxonomy" id="3711"/>
    <lineage>
        <taxon>Eukaryota</taxon>
        <taxon>Viridiplantae</taxon>
        <taxon>Streptophyta</taxon>
        <taxon>Embryophyta</taxon>
        <taxon>Tracheophyta</taxon>
        <taxon>Spermatophyta</taxon>
        <taxon>Magnoliopsida</taxon>
        <taxon>eudicotyledons</taxon>
        <taxon>Gunneridae</taxon>
        <taxon>Pentapetalae</taxon>
        <taxon>rosids</taxon>
        <taxon>malvids</taxon>
        <taxon>Brassicales</taxon>
        <taxon>Brassicaceae</taxon>
        <taxon>Brassiceae</taxon>
        <taxon>Brassica</taxon>
    </lineage>
</organism>
<reference evidence="2" key="3">
    <citation type="submission" date="2023-03" db="UniProtKB">
        <authorList>
            <consortium name="EnsemblPlants"/>
        </authorList>
    </citation>
    <scope>IDENTIFICATION</scope>
    <source>
        <strain evidence="2">cv. Chiifu-401-42</strain>
    </source>
</reference>
<dbReference type="STRING" id="51351.M4EBB2"/>
<dbReference type="InParanoid" id="M4EBB2"/>
<dbReference type="GO" id="GO:0003676">
    <property type="term" value="F:nucleic acid binding"/>
    <property type="evidence" value="ECO:0007669"/>
    <property type="project" value="InterPro"/>
</dbReference>
<dbReference type="Pfam" id="PF00270">
    <property type="entry name" value="DEAD"/>
    <property type="match status" value="1"/>
</dbReference>
<evidence type="ECO:0000313" key="3">
    <source>
        <dbReference type="Proteomes" id="UP000011750"/>
    </source>
</evidence>
<protein>
    <recommendedName>
        <fullName evidence="1">DEAD/DEAH-box helicase domain-containing protein</fullName>
    </recommendedName>
</protein>
<dbReference type="eggNOG" id="KOG0340">
    <property type="taxonomic scope" value="Eukaryota"/>
</dbReference>
<evidence type="ECO:0000259" key="1">
    <source>
        <dbReference type="Pfam" id="PF00270"/>
    </source>
</evidence>
<sequence>MEEPEEGGITFEASACTSSGKTAAFALPILNRLSEDTYGVFALVVTPTRELADSSRLWVPV</sequence>
<keyword evidence="3" id="KW-1185">Reference proteome</keyword>